<comment type="caution">
    <text evidence="3">The sequence shown here is derived from an EMBL/GenBank/DDBJ whole genome shotgun (WGS) entry which is preliminary data.</text>
</comment>
<reference evidence="4" key="1">
    <citation type="journal article" date="2015" name="Nat. Genet.">
        <title>The genome and transcriptome of the zoonotic hookworm Ancylostoma ceylanicum identify infection-specific gene families.</title>
        <authorList>
            <person name="Schwarz E.M."/>
            <person name="Hu Y."/>
            <person name="Antoshechkin I."/>
            <person name="Miller M.M."/>
            <person name="Sternberg P.W."/>
            <person name="Aroian R.V."/>
        </authorList>
    </citation>
    <scope>NUCLEOTIDE SEQUENCE</scope>
    <source>
        <strain evidence="4">HY135</strain>
    </source>
</reference>
<dbReference type="AlphaFoldDB" id="A0A016W0J9"/>
<sequence>MNGSMVLLSLFFSVVLSEFVDPDESPPAQTPIRAHRLRPHHKRDTGQSCGTEICPSNTIFVYYRCNRSGENKCHWYLRMWTMEVRGTRVLCGWQKQTTRANMQSPSSLCPRRPRAAPPLVYFRLKNVGSPALPKHATPTLNLLSLISITRGLFLSVFYSSIHEEEQKSNLLFSALFSEWCSSKPHSHASFRSFVAYAVDTKCSEIKRIDSLPGRMRSRNRTTGADH</sequence>
<accession>A0A016W0J9</accession>
<evidence type="ECO:0000256" key="2">
    <source>
        <dbReference type="SAM" id="SignalP"/>
    </source>
</evidence>
<feature type="region of interest" description="Disordered" evidence="1">
    <location>
        <begin position="22"/>
        <end position="48"/>
    </location>
</feature>
<dbReference type="InterPro" id="IPR022559">
    <property type="entry name" value="SUP-1-like"/>
</dbReference>
<protein>
    <recommendedName>
        <fullName evidence="5">Secreted protein</fullName>
    </recommendedName>
</protein>
<name>A0A016W0J9_9BILA</name>
<keyword evidence="4" id="KW-1185">Reference proteome</keyword>
<dbReference type="OrthoDB" id="10606526at2759"/>
<organism evidence="3 4">
    <name type="scientific">Ancylostoma ceylanicum</name>
    <dbReference type="NCBI Taxonomy" id="53326"/>
    <lineage>
        <taxon>Eukaryota</taxon>
        <taxon>Metazoa</taxon>
        <taxon>Ecdysozoa</taxon>
        <taxon>Nematoda</taxon>
        <taxon>Chromadorea</taxon>
        <taxon>Rhabditida</taxon>
        <taxon>Rhabditina</taxon>
        <taxon>Rhabditomorpha</taxon>
        <taxon>Strongyloidea</taxon>
        <taxon>Ancylostomatidae</taxon>
        <taxon>Ancylostomatinae</taxon>
        <taxon>Ancylostoma</taxon>
    </lineage>
</organism>
<evidence type="ECO:0000313" key="4">
    <source>
        <dbReference type="Proteomes" id="UP000024635"/>
    </source>
</evidence>
<proteinExistence type="predicted"/>
<evidence type="ECO:0000256" key="1">
    <source>
        <dbReference type="SAM" id="MobiDB-lite"/>
    </source>
</evidence>
<evidence type="ECO:0008006" key="5">
    <source>
        <dbReference type="Google" id="ProtNLM"/>
    </source>
</evidence>
<dbReference type="Pfam" id="PF10853">
    <property type="entry name" value="DUF2650"/>
    <property type="match status" value="1"/>
</dbReference>
<evidence type="ECO:0000313" key="3">
    <source>
        <dbReference type="EMBL" id="EYC32812.1"/>
    </source>
</evidence>
<keyword evidence="2" id="KW-0732">Signal</keyword>
<gene>
    <name evidence="3" type="primary">Acey_s0002.g1107</name>
    <name evidence="3" type="ORF">Y032_0002g1107</name>
</gene>
<dbReference type="EMBL" id="JARK01001338">
    <property type="protein sequence ID" value="EYC32812.1"/>
    <property type="molecule type" value="Genomic_DNA"/>
</dbReference>
<feature type="signal peptide" evidence="2">
    <location>
        <begin position="1"/>
        <end position="17"/>
    </location>
</feature>
<feature type="compositionally biased region" description="Basic residues" evidence="1">
    <location>
        <begin position="33"/>
        <end position="43"/>
    </location>
</feature>
<dbReference type="Proteomes" id="UP000024635">
    <property type="component" value="Unassembled WGS sequence"/>
</dbReference>
<feature type="chain" id="PRO_5001494010" description="Secreted protein" evidence="2">
    <location>
        <begin position="18"/>
        <end position="226"/>
    </location>
</feature>